<organism evidence="1 2">
    <name type="scientific">Leptotrichia wadei</name>
    <dbReference type="NCBI Taxonomy" id="157687"/>
    <lineage>
        <taxon>Bacteria</taxon>
        <taxon>Fusobacteriati</taxon>
        <taxon>Fusobacteriota</taxon>
        <taxon>Fusobacteriia</taxon>
        <taxon>Fusobacteriales</taxon>
        <taxon>Leptotrichiaceae</taxon>
        <taxon>Leptotrichia</taxon>
    </lineage>
</organism>
<evidence type="ECO:0000313" key="2">
    <source>
        <dbReference type="Proteomes" id="UP000321397"/>
    </source>
</evidence>
<name>A0A510KCZ3_9FUSO</name>
<accession>A0A510KCZ3</accession>
<reference evidence="1 2" key="1">
    <citation type="submission" date="2019-07" db="EMBL/GenBank/DDBJ databases">
        <title>Complete Genome Sequence of Leptotrichia wadei Strain JMUB3933.</title>
        <authorList>
            <person name="Watanabe S."/>
            <person name="Cui L."/>
        </authorList>
    </citation>
    <scope>NUCLEOTIDE SEQUENCE [LARGE SCALE GENOMIC DNA]</scope>
    <source>
        <strain evidence="1 2">JMUB3933</strain>
    </source>
</reference>
<protein>
    <submittedName>
        <fullName evidence="1">Uncharacterized protein</fullName>
    </submittedName>
</protein>
<dbReference type="RefSeq" id="WP_232049790.1">
    <property type="nucleotide sequence ID" value="NZ_AP019834.1"/>
</dbReference>
<evidence type="ECO:0000313" key="1">
    <source>
        <dbReference type="EMBL" id="BBM48075.1"/>
    </source>
</evidence>
<dbReference type="Proteomes" id="UP000321397">
    <property type="component" value="Chromosome"/>
</dbReference>
<dbReference type="AlphaFoldDB" id="A0A510KCZ3"/>
<sequence length="145" mass="17279">MNKSYIGTCGVLKNNSPSPDKIIHSDDIFKYENFNKNFGYPMSILWGTILECKTEEIDYVGIKMLGSKNQEVIRIRKEFYEIIKCPRFNIGDKIKLIKYPDKKATVKKICWHDKDKRIYYLLDVENDKRKSVSRYYEDDNKFEKV</sequence>
<dbReference type="EMBL" id="AP019834">
    <property type="protein sequence ID" value="BBM48075.1"/>
    <property type="molecule type" value="Genomic_DNA"/>
</dbReference>
<gene>
    <name evidence="1" type="ORF">JMUB3933_1579</name>
</gene>
<proteinExistence type="predicted"/>